<evidence type="ECO:0000313" key="9">
    <source>
        <dbReference type="Proteomes" id="UP001163046"/>
    </source>
</evidence>
<dbReference type="OrthoDB" id="446074at2759"/>
<dbReference type="GO" id="GO:0000105">
    <property type="term" value="P:L-histidine biosynthetic process"/>
    <property type="evidence" value="ECO:0007669"/>
    <property type="project" value="UniProtKB-KW"/>
</dbReference>
<dbReference type="GO" id="GO:0005737">
    <property type="term" value="C:cytoplasm"/>
    <property type="evidence" value="ECO:0007669"/>
    <property type="project" value="TreeGrafter"/>
</dbReference>
<keyword evidence="5 7" id="KW-0368">Histidine biosynthesis</keyword>
<dbReference type="SUPFAM" id="SSF51366">
    <property type="entry name" value="Ribulose-phoshate binding barrel"/>
    <property type="match status" value="1"/>
</dbReference>
<accession>A0A9X0CJX8</accession>
<evidence type="ECO:0000256" key="4">
    <source>
        <dbReference type="ARBA" id="ARBA00022605"/>
    </source>
</evidence>
<keyword evidence="9" id="KW-1185">Reference proteome</keyword>
<dbReference type="PANTHER" id="PTHR43090">
    <property type="entry name" value="1-(5-PHOSPHORIBOSYL)-5-[(5-PHOSPHORIBOSYLAMINO)METHYLIDENEAMINO] IMIDAZOLE-4-CARBOXAMIDE ISOMERASE"/>
    <property type="match status" value="1"/>
</dbReference>
<dbReference type="GO" id="GO:0003949">
    <property type="term" value="F:1-(5-phosphoribosyl)-5-[(5-phosphoribosylamino)methylideneamino]imidazole-4-carboxamide isomerase activity"/>
    <property type="evidence" value="ECO:0007669"/>
    <property type="project" value="UniProtKB-EC"/>
</dbReference>
<dbReference type="InterPro" id="IPR006062">
    <property type="entry name" value="His_biosynth"/>
</dbReference>
<gene>
    <name evidence="8" type="primary">HIS6</name>
    <name evidence="8" type="ORF">OS493_034780</name>
</gene>
<comment type="caution">
    <text evidence="8">The sequence shown here is derived from an EMBL/GenBank/DDBJ whole genome shotgun (WGS) entry which is preliminary data.</text>
</comment>
<evidence type="ECO:0000256" key="5">
    <source>
        <dbReference type="ARBA" id="ARBA00023102"/>
    </source>
</evidence>
<protein>
    <recommendedName>
        <fullName evidence="3">1-(5-phosphoribosyl)-5-[(5-phosphoribosylamino)methylideneamino]imidazole-4-carboxamideisomerase</fullName>
        <ecNumber evidence="3">5.3.1.16</ecNumber>
    </recommendedName>
</protein>
<reference evidence="8" key="1">
    <citation type="submission" date="2023-01" db="EMBL/GenBank/DDBJ databases">
        <title>Genome assembly of the deep-sea coral Lophelia pertusa.</title>
        <authorList>
            <person name="Herrera S."/>
            <person name="Cordes E."/>
        </authorList>
    </citation>
    <scope>NUCLEOTIDE SEQUENCE</scope>
    <source>
        <strain evidence="8">USNM1676648</strain>
        <tissue evidence="8">Polyp</tissue>
    </source>
</reference>
<dbReference type="InterPro" id="IPR011858">
    <property type="entry name" value="His6/HISN3"/>
</dbReference>
<evidence type="ECO:0000256" key="3">
    <source>
        <dbReference type="ARBA" id="ARBA00012550"/>
    </source>
</evidence>
<name>A0A9X0CJX8_9CNID</name>
<dbReference type="CDD" id="cd04723">
    <property type="entry name" value="HisA_HisF"/>
    <property type="match status" value="1"/>
</dbReference>
<dbReference type="GO" id="GO:0000162">
    <property type="term" value="P:L-tryptophan biosynthetic process"/>
    <property type="evidence" value="ECO:0007669"/>
    <property type="project" value="TreeGrafter"/>
</dbReference>
<organism evidence="8 9">
    <name type="scientific">Desmophyllum pertusum</name>
    <dbReference type="NCBI Taxonomy" id="174260"/>
    <lineage>
        <taxon>Eukaryota</taxon>
        <taxon>Metazoa</taxon>
        <taxon>Cnidaria</taxon>
        <taxon>Anthozoa</taxon>
        <taxon>Hexacorallia</taxon>
        <taxon>Scleractinia</taxon>
        <taxon>Caryophylliina</taxon>
        <taxon>Caryophylliidae</taxon>
        <taxon>Desmophyllum</taxon>
    </lineage>
</organism>
<dbReference type="AlphaFoldDB" id="A0A9X0CJX8"/>
<sequence length="246" mass="26719">MEELNSQIVGGSLTENEGNLQTNFIASHNAGFYASRYCEDNLTGGHVIKLGAGNDAAAEEALAAWPGGLQIGGGITIDNAKTWLDKGAAKVIVTSWLFPSGKFSLERLQQLSDLVGKEQLVVDLSCRRQKHSWFVAINKWQTVTSLEISKECLEELSQFASEFLIHAADVEGLCKGIDEDLVKVLGQWSPIPCTYAGGGKDITDLELVNRLSNGNVDLTFGSALDLFGGKGVKYTDCVEWNRTHPR</sequence>
<dbReference type="InterPro" id="IPR044524">
    <property type="entry name" value="Isoase_HisA-like"/>
</dbReference>
<dbReference type="InterPro" id="IPR011060">
    <property type="entry name" value="RibuloseP-bd_barrel"/>
</dbReference>
<comment type="similarity">
    <text evidence="2 7">Belongs to the HisA/HisF family.</text>
</comment>
<proteinExistence type="inferred from homology"/>
<keyword evidence="4 7" id="KW-0028">Amino-acid biosynthesis</keyword>
<dbReference type="InterPro" id="IPR013785">
    <property type="entry name" value="Aldolase_TIM"/>
</dbReference>
<evidence type="ECO:0000256" key="6">
    <source>
        <dbReference type="ARBA" id="ARBA00023235"/>
    </source>
</evidence>
<evidence type="ECO:0000256" key="2">
    <source>
        <dbReference type="ARBA" id="ARBA00009667"/>
    </source>
</evidence>
<dbReference type="Proteomes" id="UP001163046">
    <property type="component" value="Unassembled WGS sequence"/>
</dbReference>
<comment type="pathway">
    <text evidence="1">Amino-acid biosynthesis; L-histidine biosynthesis; L-histidine from 5-phospho-alpha-D-ribose 1-diphosphate: step 4/9.</text>
</comment>
<keyword evidence="6 8" id="KW-0413">Isomerase</keyword>
<evidence type="ECO:0000313" key="8">
    <source>
        <dbReference type="EMBL" id="KAJ7351875.1"/>
    </source>
</evidence>
<dbReference type="PANTHER" id="PTHR43090:SF2">
    <property type="entry name" value="1-(5-PHOSPHORIBOSYL)-5-[(5-PHOSPHORIBOSYLAMINO)METHYLIDENEAMINO] IMIDAZOLE-4-CARBOXAMIDE ISOMERASE"/>
    <property type="match status" value="1"/>
</dbReference>
<evidence type="ECO:0000256" key="7">
    <source>
        <dbReference type="RuleBase" id="RU003657"/>
    </source>
</evidence>
<evidence type="ECO:0000256" key="1">
    <source>
        <dbReference type="ARBA" id="ARBA00005133"/>
    </source>
</evidence>
<dbReference type="NCBIfam" id="TIGR02129">
    <property type="entry name" value="hisA_euk"/>
    <property type="match status" value="1"/>
</dbReference>
<dbReference type="EC" id="5.3.1.16" evidence="3"/>
<dbReference type="Gene3D" id="3.20.20.70">
    <property type="entry name" value="Aldolase class I"/>
    <property type="match status" value="1"/>
</dbReference>
<dbReference type="Pfam" id="PF00977">
    <property type="entry name" value="His_biosynth"/>
    <property type="match status" value="1"/>
</dbReference>
<dbReference type="EMBL" id="MU827351">
    <property type="protein sequence ID" value="KAJ7351875.1"/>
    <property type="molecule type" value="Genomic_DNA"/>
</dbReference>